<dbReference type="InterPro" id="IPR037293">
    <property type="entry name" value="Gal_Oxidase_central_sf"/>
</dbReference>
<dbReference type="SUPFAM" id="SSF57016">
    <property type="entry name" value="Plant lectins/antimicrobial peptides"/>
    <property type="match status" value="2"/>
</dbReference>
<feature type="domain" description="Chitin-binding type-1" evidence="4">
    <location>
        <begin position="66"/>
        <end position="113"/>
    </location>
</feature>
<dbReference type="PROSITE" id="PS50941">
    <property type="entry name" value="CHIT_BIND_I_2"/>
    <property type="match status" value="2"/>
</dbReference>
<dbReference type="InterPro" id="IPR011043">
    <property type="entry name" value="Gal_Oxase/kelch_b-propeller"/>
</dbReference>
<evidence type="ECO:0000256" key="3">
    <source>
        <dbReference type="PROSITE-ProRule" id="PRU00261"/>
    </source>
</evidence>
<keyword evidence="1 3" id="KW-0147">Chitin-binding</keyword>
<evidence type="ECO:0000256" key="2">
    <source>
        <dbReference type="ARBA" id="ARBA00022729"/>
    </source>
</evidence>
<comment type="caution">
    <text evidence="5">The sequence shown here is derived from an EMBL/GenBank/DDBJ whole genome shotgun (WGS) entry which is preliminary data.</text>
</comment>
<dbReference type="AlphaFoldDB" id="A0AAN7TKV6"/>
<sequence length="729" mass="75569">MKLSILATTARTTTTLANIIFPFVQPTCDFAALGSPGCLRGQECLENNTCIAGSQTRTRDLPPRDDGRCGSAFGGATCDPSGAYGGCCSQAGWCGNTALHCLVSDGCQSGCSASSAAASASTVPLSEPVIVPASSTFGGAAATGAVTTDGSCGAGNGGTVCGGWSLGGCCSMYGFCGKTSAHCGEGCQSGPCNQAPVVPAPGPSPAPANALPGTFKQVGNSGVPAMHAALLPNGHVVFLDKIENITNAKLPNGEYAYSTAYNPETNTFIPLAYKTNAFCSGGSFLPDGTLLNIGGNAPLTWLDPTIGNGFQAIRYLQRSATDSSLDAQPWSEPGNQLNTARWYPSCQTLPDGSIFVASGSLNGLDPSKFYNNNPTYEILNAQGITSGESIPMDLLVKAQPYYMYPFIHLLPDGTLFVFASKSSDIFDVAGNETVKSLPDLPGDYRTYPNTGGSVLLPLSPSNAWTPEILICGGGAWQGIDSPTDPSCGRISPLSPAANWELDSMPSPRTMAEGILLPDGTVLWLNGAAEGAEGFNQARSPATQAWLYDPSAALGARWTTGASSAIPRLYHSVALLLLDGTVLIAGSNPDEMPVVAPAEDPQGFKTEFTVEVYTPPYLSSEKAGRRPGEIAPSTLHLRAEEGFTFTIAFTCPAGAEKVKIALYHGGFVTHAVHMSQRMLFLDSTGWQAGDTQQKVTVTMAPDGNLAPPGPYVVFVVVDGVPGVGQSVMVS</sequence>
<evidence type="ECO:0000256" key="1">
    <source>
        <dbReference type="ARBA" id="ARBA00022669"/>
    </source>
</evidence>
<comment type="caution">
    <text evidence="3">Lacks conserved residue(s) required for the propagation of feature annotation.</text>
</comment>
<dbReference type="Proteomes" id="UP001310890">
    <property type="component" value="Unassembled WGS sequence"/>
</dbReference>
<dbReference type="Pfam" id="PF09118">
    <property type="entry name" value="GO-like_E_set"/>
    <property type="match status" value="1"/>
</dbReference>
<feature type="disulfide bond" evidence="3">
    <location>
        <begin position="87"/>
        <end position="101"/>
    </location>
</feature>
<dbReference type="Pfam" id="PF07250">
    <property type="entry name" value="Glyoxal_oxid_N"/>
    <property type="match status" value="1"/>
</dbReference>
<dbReference type="Gene3D" id="2.130.10.80">
    <property type="entry name" value="Galactose oxidase/kelch, beta-propeller"/>
    <property type="match status" value="1"/>
</dbReference>
<proteinExistence type="predicted"/>
<gene>
    <name evidence="5" type="ORF">LTR62_002198</name>
</gene>
<feature type="disulfide bond" evidence="3">
    <location>
        <begin position="169"/>
        <end position="183"/>
    </location>
</feature>
<dbReference type="CDD" id="cd00035">
    <property type="entry name" value="ChtBD1"/>
    <property type="match status" value="1"/>
</dbReference>
<keyword evidence="3" id="KW-1015">Disulfide bond</keyword>
<reference evidence="5" key="1">
    <citation type="submission" date="2023-08" db="EMBL/GenBank/DDBJ databases">
        <title>Black Yeasts Isolated from many extreme environments.</title>
        <authorList>
            <person name="Coleine C."/>
            <person name="Stajich J.E."/>
            <person name="Selbmann L."/>
        </authorList>
    </citation>
    <scope>NUCLEOTIDE SEQUENCE</scope>
    <source>
        <strain evidence="5">CCFEE 5401</strain>
    </source>
</reference>
<dbReference type="Gene3D" id="2.60.40.10">
    <property type="entry name" value="Immunoglobulins"/>
    <property type="match status" value="1"/>
</dbReference>
<dbReference type="InterPro" id="IPR015202">
    <property type="entry name" value="GO-like_E_set"/>
</dbReference>
<dbReference type="EMBL" id="JAVRRL010000016">
    <property type="protein sequence ID" value="KAK5114626.1"/>
    <property type="molecule type" value="Genomic_DNA"/>
</dbReference>
<organism evidence="5 6">
    <name type="scientific">Meristemomyces frigidus</name>
    <dbReference type="NCBI Taxonomy" id="1508187"/>
    <lineage>
        <taxon>Eukaryota</taxon>
        <taxon>Fungi</taxon>
        <taxon>Dikarya</taxon>
        <taxon>Ascomycota</taxon>
        <taxon>Pezizomycotina</taxon>
        <taxon>Dothideomycetes</taxon>
        <taxon>Dothideomycetidae</taxon>
        <taxon>Mycosphaerellales</taxon>
        <taxon>Teratosphaeriaceae</taxon>
        <taxon>Meristemomyces</taxon>
    </lineage>
</organism>
<dbReference type="InterPro" id="IPR001002">
    <property type="entry name" value="Chitin-bd_1"/>
</dbReference>
<dbReference type="PANTHER" id="PTHR32208:SF21">
    <property type="entry name" value="LOW QUALITY PROTEIN: ALDEHYDE OXIDASE GLOX-LIKE"/>
    <property type="match status" value="1"/>
</dbReference>
<dbReference type="PANTHER" id="PTHR32208">
    <property type="entry name" value="SECRETED PROTEIN-RELATED"/>
    <property type="match status" value="1"/>
</dbReference>
<feature type="domain" description="Chitin-binding type-1" evidence="4">
    <location>
        <begin position="149"/>
        <end position="194"/>
    </location>
</feature>
<keyword evidence="2" id="KW-0732">Signal</keyword>
<name>A0AAN7TKV6_9PEZI</name>
<dbReference type="CDD" id="cd11618">
    <property type="entry name" value="ChtBD1_1"/>
    <property type="match status" value="1"/>
</dbReference>
<feature type="disulfide bond" evidence="3">
    <location>
        <begin position="107"/>
        <end position="111"/>
    </location>
</feature>
<protein>
    <recommendedName>
        <fullName evidence="4">Chitin-binding type-1 domain-containing protein</fullName>
    </recommendedName>
</protein>
<dbReference type="CDD" id="cd02851">
    <property type="entry name" value="E_set_GO_C"/>
    <property type="match status" value="1"/>
</dbReference>
<dbReference type="Gene3D" id="3.30.60.10">
    <property type="entry name" value="Endochitinase-like"/>
    <property type="match status" value="2"/>
</dbReference>
<dbReference type="InterPro" id="IPR009880">
    <property type="entry name" value="Glyoxal_oxidase_N"/>
</dbReference>
<dbReference type="SUPFAM" id="SSF81296">
    <property type="entry name" value="E set domains"/>
    <property type="match status" value="1"/>
</dbReference>
<accession>A0AAN7TKV6</accession>
<evidence type="ECO:0000313" key="6">
    <source>
        <dbReference type="Proteomes" id="UP001310890"/>
    </source>
</evidence>
<dbReference type="SUPFAM" id="SSF50965">
    <property type="entry name" value="Galactose oxidase, central domain"/>
    <property type="match status" value="1"/>
</dbReference>
<evidence type="ECO:0000313" key="5">
    <source>
        <dbReference type="EMBL" id="KAK5114626.1"/>
    </source>
</evidence>
<dbReference type="InterPro" id="IPR036861">
    <property type="entry name" value="Endochitinase-like_sf"/>
</dbReference>
<dbReference type="Pfam" id="PF00187">
    <property type="entry name" value="Chitin_bind_1"/>
    <property type="match status" value="2"/>
</dbReference>
<dbReference type="InterPro" id="IPR013783">
    <property type="entry name" value="Ig-like_fold"/>
</dbReference>
<dbReference type="GO" id="GO:0008061">
    <property type="term" value="F:chitin binding"/>
    <property type="evidence" value="ECO:0007669"/>
    <property type="project" value="UniProtKB-UniRule"/>
</dbReference>
<dbReference type="InterPro" id="IPR014756">
    <property type="entry name" value="Ig_E-set"/>
</dbReference>
<dbReference type="SMART" id="SM00270">
    <property type="entry name" value="ChtBD1"/>
    <property type="match status" value="2"/>
</dbReference>
<evidence type="ECO:0000259" key="4">
    <source>
        <dbReference type="PROSITE" id="PS50941"/>
    </source>
</evidence>